<feature type="chain" id="PRO_5047173649" description="DUF4034 domain-containing protein" evidence="1">
    <location>
        <begin position="18"/>
        <end position="505"/>
    </location>
</feature>
<organism evidence="2 3">
    <name type="scientific">Qipengyuania mesophila</name>
    <dbReference type="NCBI Taxonomy" id="2867246"/>
    <lineage>
        <taxon>Bacteria</taxon>
        <taxon>Pseudomonadati</taxon>
        <taxon>Pseudomonadota</taxon>
        <taxon>Alphaproteobacteria</taxon>
        <taxon>Sphingomonadales</taxon>
        <taxon>Erythrobacteraceae</taxon>
        <taxon>Qipengyuania</taxon>
    </lineage>
</organism>
<evidence type="ECO:0000256" key="1">
    <source>
        <dbReference type="SAM" id="SignalP"/>
    </source>
</evidence>
<dbReference type="Gene3D" id="1.25.40.10">
    <property type="entry name" value="Tetratricopeptide repeat domain"/>
    <property type="match status" value="1"/>
</dbReference>
<feature type="signal peptide" evidence="1">
    <location>
        <begin position="1"/>
        <end position="17"/>
    </location>
</feature>
<protein>
    <recommendedName>
        <fullName evidence="4">DUF4034 domain-containing protein</fullName>
    </recommendedName>
</protein>
<keyword evidence="1" id="KW-0732">Signal</keyword>
<name>A0ABS7JSZ5_9SPHN</name>
<comment type="caution">
    <text evidence="2">The sequence shown here is derived from an EMBL/GenBank/DDBJ whole genome shotgun (WGS) entry which is preliminary data.</text>
</comment>
<accession>A0ABS7JSZ5</accession>
<gene>
    <name evidence="2" type="ORF">K3181_04610</name>
</gene>
<evidence type="ECO:0000313" key="2">
    <source>
        <dbReference type="EMBL" id="MBX7500714.1"/>
    </source>
</evidence>
<keyword evidence="3" id="KW-1185">Reference proteome</keyword>
<dbReference type="RefSeq" id="WP_221601255.1">
    <property type="nucleotide sequence ID" value="NZ_JAIGNU010000001.1"/>
</dbReference>
<dbReference type="InterPro" id="IPR011990">
    <property type="entry name" value="TPR-like_helical_dom_sf"/>
</dbReference>
<dbReference type="SUPFAM" id="SSF48452">
    <property type="entry name" value="TPR-like"/>
    <property type="match status" value="1"/>
</dbReference>
<reference evidence="2 3" key="1">
    <citation type="submission" date="2021-08" db="EMBL/GenBank/DDBJ databases">
        <title>Comparative Genomics Analysis of the Genus Qipengyuania Reveals Extensive Genetic Diversity and Metabolic Versatility, Including the Description of Fifteen Novel Species.</title>
        <authorList>
            <person name="Liu Y."/>
        </authorList>
    </citation>
    <scope>NUCLEOTIDE SEQUENCE [LARGE SCALE GENOMIC DNA]</scope>
    <source>
        <strain evidence="2 3">YG27</strain>
    </source>
</reference>
<dbReference type="EMBL" id="JAIGNU010000001">
    <property type="protein sequence ID" value="MBX7500714.1"/>
    <property type="molecule type" value="Genomic_DNA"/>
</dbReference>
<dbReference type="Proteomes" id="UP000782554">
    <property type="component" value="Unassembled WGS sequence"/>
</dbReference>
<evidence type="ECO:0008006" key="4">
    <source>
        <dbReference type="Google" id="ProtNLM"/>
    </source>
</evidence>
<evidence type="ECO:0000313" key="3">
    <source>
        <dbReference type="Proteomes" id="UP000782554"/>
    </source>
</evidence>
<sequence length="505" mass="56802">MKIIFAAALLWASSLSAQETAEAEQFYDAESKSGEELKAKVGDKDDPWLERPCELGVPLFGELARRLPENPFFIRGELLSGAFCDDVEGEYEAGLVKLKQLENHWPENDFSNLGFYFAFRSNDATEYLSRLRALDDKQLSEFDPERFWQGARMINTQGASDAFDDLMLEWIDSRRLSILPADLQGGVSRNALEAAIRQGRTDMAPQLLATIRYPSTYVDLLASRKYEPVWPLVAERAGPHLDRITDEYAFWALGRLENHSEDRDRFSDAAHALHFAGRFEEAIALAQQWREREGAMESIEEGDGWALNIEAYANDALGRRKKADAIFDQLAELDPEEHPWVVNFVINRASRLVGQERWEEGLEAAGLARTVAAKWGSPYARMIVARDHVCALMALGRSDEIAPDLAYLRENAAEFYPLAAQALQCAGAPGEATALLLEGIRDERYRAGVVSALQPSAFDLFYTPSQLPEQRDLLDTSAELRAAFERYARLVPEEFIPTASIRAKR</sequence>
<proteinExistence type="predicted"/>